<dbReference type="PANTHER" id="PTHR38340:SF1">
    <property type="entry name" value="S-LAYER PROTEIN"/>
    <property type="match status" value="1"/>
</dbReference>
<evidence type="ECO:0000256" key="1">
    <source>
        <dbReference type="ARBA" id="ARBA00004613"/>
    </source>
</evidence>
<comment type="subcellular location">
    <subcellularLocation>
        <location evidence="1">Secreted</location>
    </subcellularLocation>
</comment>
<dbReference type="PANTHER" id="PTHR38340">
    <property type="entry name" value="S-LAYER PROTEIN"/>
    <property type="match status" value="1"/>
</dbReference>
<name>A0A5C1AQC1_9BACT</name>
<dbReference type="InterPro" id="IPR050557">
    <property type="entry name" value="RTX_toxin/Mannuronan_C5-epim"/>
</dbReference>
<dbReference type="Gene3D" id="2.150.10.10">
    <property type="entry name" value="Serralysin-like metalloprotease, C-terminal"/>
    <property type="match status" value="6"/>
</dbReference>
<dbReference type="GO" id="GO:0005509">
    <property type="term" value="F:calcium ion binding"/>
    <property type="evidence" value="ECO:0007669"/>
    <property type="project" value="InterPro"/>
</dbReference>
<dbReference type="InterPro" id="IPR001343">
    <property type="entry name" value="Hemolysn_Ca-bd"/>
</dbReference>
<dbReference type="RefSeq" id="WP_149115070.1">
    <property type="nucleotide sequence ID" value="NZ_CP042425.1"/>
</dbReference>
<dbReference type="EMBL" id="CP042425">
    <property type="protein sequence ID" value="QEL20815.1"/>
    <property type="molecule type" value="Genomic_DNA"/>
</dbReference>
<dbReference type="PROSITE" id="PS00330">
    <property type="entry name" value="HEMOLYSIN_CALCIUM"/>
    <property type="match status" value="4"/>
</dbReference>
<proteinExistence type="predicted"/>
<dbReference type="OrthoDB" id="292013at2"/>
<evidence type="ECO:0000256" key="2">
    <source>
        <dbReference type="ARBA" id="ARBA00022525"/>
    </source>
</evidence>
<dbReference type="Proteomes" id="UP000324974">
    <property type="component" value="Chromosome"/>
</dbReference>
<keyword evidence="4" id="KW-1185">Reference proteome</keyword>
<dbReference type="PRINTS" id="PR00313">
    <property type="entry name" value="CABNDNGRPT"/>
</dbReference>
<dbReference type="KEGG" id="lrs:PX52LOC_07935"/>
<dbReference type="InterPro" id="IPR018511">
    <property type="entry name" value="Hemolysin-typ_Ca-bd_CS"/>
</dbReference>
<reference evidence="4" key="1">
    <citation type="submission" date="2019-08" db="EMBL/GenBank/DDBJ databases">
        <title>Limnoglobus roseus gen. nov., sp. nov., a novel freshwater planctomycete with a giant genome from the family Gemmataceae.</title>
        <authorList>
            <person name="Kulichevskaya I.S."/>
            <person name="Naumoff D.G."/>
            <person name="Miroshnikov K."/>
            <person name="Ivanova A."/>
            <person name="Philippov D.A."/>
            <person name="Hakobyan A."/>
            <person name="Rijpstra I.C."/>
            <person name="Sinninghe Damste J.S."/>
            <person name="Liesack W."/>
            <person name="Dedysh S.N."/>
        </authorList>
    </citation>
    <scope>NUCLEOTIDE SEQUENCE [LARGE SCALE GENOMIC DNA]</scope>
    <source>
        <strain evidence="4">PX52</strain>
    </source>
</reference>
<sequence length="945" mass="94631">MLREMYQALLRGARRRQRKAKKAVTAPTSRFIPSLVGLEAREVPAVVATFTPSAGVLSVFGDNLDNTITVSRNAAGTILVNGGAVNVVGGTPTVANTAQIQVFGQGGNDVITLSETNGALPKANLFGGAGNDVLTGGSGNDLLFGQAGNDTLLGKGGFDFLFGGTENDTLTGGDADDQVFGEAGDDRLIWNPGDDTDLNEGGAGTDTVEVNGGNGAEAFTVTANGTRVRFDRVNPAPFSLDIGTSEKLVVNANGGDDTFSATGNLAALISITVDGGTGNDTILGGNGADTLLGGDGNDFIDGQQGNDVARLGAGDDVFQWDPGDGSDVVEGQDGTDRLVFNGSAANEIFNVSANGGRVRFTRNVANIVMDLNDVETLDLNTLGGVDSTTVGDLSGTDLVRVNVNQSGTIGGVVGDAAADTVVVTGTNGNDIIDVFGAGTSYSVVGLPAVVNVTGSEGANDVLVVNALGGNDGVTATTMPAGVVKLTIDGGAGNDTLLGSQGADTFFGGDGNDFVFGDNGNDVAFLGAGDDVFQWNPGDGSDTVEGQAGTDSLLFFGANVNENINIVANGGRVLFTRDVANVTMDLDDTERIEFRALGGADNIVVGDLSGTDVKNVELDLRGPNGGGDGAADTVTVNGTQGADTFGAAGDSGGVTVFGLTARVSIFQQEAANDRLTLNGQGGDDVINSQSLRADSIQLAVNGGLGNDLIIGSEGNDVVNGGDGNDVALLGAGDDVFVWNPGDDNDTLEGQAGFDTMVFNGANVSENIDISANGGRTRFFRNVANVTMDLNDVEGITFNALGGADTIVVNDLSGTDVTAVNLNLGPADGQADNVILNGTSGADVIQAFGTAAGVSVFGLAATINVTGAEAANDRLTVNALAGDDVVEASGLAAGSIQLTANGGDGDDVLLGGAGNDVLLGGAGDDVLIGGPGFDVLDGGPGDNVVIQ</sequence>
<organism evidence="3 4">
    <name type="scientific">Limnoglobus roseus</name>
    <dbReference type="NCBI Taxonomy" id="2598579"/>
    <lineage>
        <taxon>Bacteria</taxon>
        <taxon>Pseudomonadati</taxon>
        <taxon>Planctomycetota</taxon>
        <taxon>Planctomycetia</taxon>
        <taxon>Gemmatales</taxon>
        <taxon>Gemmataceae</taxon>
        <taxon>Limnoglobus</taxon>
    </lineage>
</organism>
<dbReference type="Pfam" id="PF00353">
    <property type="entry name" value="HemolysinCabind"/>
    <property type="match status" value="8"/>
</dbReference>
<keyword evidence="2" id="KW-0964">Secreted</keyword>
<evidence type="ECO:0000313" key="4">
    <source>
        <dbReference type="Proteomes" id="UP000324974"/>
    </source>
</evidence>
<evidence type="ECO:0000313" key="3">
    <source>
        <dbReference type="EMBL" id="QEL20815.1"/>
    </source>
</evidence>
<protein>
    <submittedName>
        <fullName evidence="3">Calcium-binding protein</fullName>
    </submittedName>
</protein>
<accession>A0A5C1AQC1</accession>
<dbReference type="SUPFAM" id="SSF51120">
    <property type="entry name" value="beta-Roll"/>
    <property type="match status" value="5"/>
</dbReference>
<dbReference type="GO" id="GO:0005576">
    <property type="term" value="C:extracellular region"/>
    <property type="evidence" value="ECO:0007669"/>
    <property type="project" value="UniProtKB-SubCell"/>
</dbReference>
<dbReference type="AlphaFoldDB" id="A0A5C1AQC1"/>
<gene>
    <name evidence="3" type="ORF">PX52LOC_07935</name>
</gene>
<dbReference type="InterPro" id="IPR011049">
    <property type="entry name" value="Serralysin-like_metalloprot_C"/>
</dbReference>